<dbReference type="CDD" id="cd15482">
    <property type="entry name" value="Sialidase_non-viral"/>
    <property type="match status" value="1"/>
</dbReference>
<evidence type="ECO:0000313" key="4">
    <source>
        <dbReference type="EMBL" id="RMB08655.1"/>
    </source>
</evidence>
<gene>
    <name evidence="4" type="ORF">BXY39_1290</name>
</gene>
<dbReference type="Pfam" id="PF15902">
    <property type="entry name" value="Sortilin-Vps10"/>
    <property type="match status" value="1"/>
</dbReference>
<evidence type="ECO:0000259" key="3">
    <source>
        <dbReference type="Pfam" id="PF15902"/>
    </source>
</evidence>
<dbReference type="InterPro" id="IPR031778">
    <property type="entry name" value="Sortilin_N"/>
</dbReference>
<dbReference type="EMBL" id="REFR01000010">
    <property type="protein sequence ID" value="RMB08655.1"/>
    <property type="molecule type" value="Genomic_DNA"/>
</dbReference>
<reference evidence="4 5" key="1">
    <citation type="submission" date="2018-10" db="EMBL/GenBank/DDBJ databases">
        <title>Genomic Encyclopedia of Archaeal and Bacterial Type Strains, Phase II (KMG-II): from individual species to whole genera.</title>
        <authorList>
            <person name="Goeker M."/>
        </authorList>
    </citation>
    <scope>NUCLEOTIDE SEQUENCE [LARGE SCALE GENOMIC DNA]</scope>
    <source>
        <strain evidence="4 5">DSM 25217</strain>
    </source>
</reference>
<evidence type="ECO:0000256" key="2">
    <source>
        <dbReference type="SAM" id="SignalP"/>
    </source>
</evidence>
<dbReference type="Gene3D" id="2.130.10.10">
    <property type="entry name" value="YVTN repeat-like/Quinoprotein amine dehydrogenase"/>
    <property type="match status" value="4"/>
</dbReference>
<keyword evidence="1" id="KW-0677">Repeat</keyword>
<evidence type="ECO:0000313" key="5">
    <source>
        <dbReference type="Proteomes" id="UP000271227"/>
    </source>
</evidence>
<protein>
    <submittedName>
        <fullName evidence="4">Photosystem II stability/assembly factor-like uncharacterized protein</fullName>
    </submittedName>
</protein>
<proteinExistence type="predicted"/>
<dbReference type="GO" id="GO:0010411">
    <property type="term" value="P:xyloglucan metabolic process"/>
    <property type="evidence" value="ECO:0007669"/>
    <property type="project" value="TreeGrafter"/>
</dbReference>
<dbReference type="AlphaFoldDB" id="A0A3M0CII9"/>
<name>A0A3M0CII9_9PROT</name>
<accession>A0A3M0CII9</accession>
<keyword evidence="2" id="KW-0732">Signal</keyword>
<dbReference type="PANTHER" id="PTHR43739:SF5">
    <property type="entry name" value="EXO-ALPHA-SIALIDASE"/>
    <property type="match status" value="1"/>
</dbReference>
<keyword evidence="5" id="KW-1185">Reference proteome</keyword>
<dbReference type="InParanoid" id="A0A3M0CII9"/>
<organism evidence="4 5">
    <name type="scientific">Eilatimonas milleporae</name>
    <dbReference type="NCBI Taxonomy" id="911205"/>
    <lineage>
        <taxon>Bacteria</taxon>
        <taxon>Pseudomonadati</taxon>
        <taxon>Pseudomonadota</taxon>
        <taxon>Alphaproteobacteria</taxon>
        <taxon>Kordiimonadales</taxon>
        <taxon>Kordiimonadaceae</taxon>
        <taxon>Eilatimonas</taxon>
    </lineage>
</organism>
<sequence length="1086" mass="117765">MYMTAKTALKPVFAAMALAMGGLVATAGLSVQVQADMDADLMAGLKARSIGPATMSGRIASVDALVDDPDTIFVGAATGGAWKSMDGGVTFQPIFDDQPVASVGAIRVNQQNPDIVWIGTGEGNPRNSTSIGGGVFKSLDGGKSWARMGLETSERIHRIVLHPTDPDTVWVGAMGRLWSAGGERGVYKTTDGGRTWRQVLGGNDRTGVADLVIDPSNPNKLVAALWEFQRRPYTFKSGGEGSGLFLSVDGGDTWKRLTAADGLPEGDLGRIGVGFAASEPNILYAVVEAEKSALIKSVDGGHSWTTINKSHDVNPRPFYYADIRVDPGNPLRIYQLSSLARISEDGGKSFRNWITYADLHPDHHALWINPNNPKHMINGNDGGIGISWNAGKTWRYAFNLPLAQFYHVWVDDAQPYNVYGGLQDNGSWQGPSEVWENGGIRNHHWQEVAFGDGFDTRPLPGDTTRGYAMSQEGFVVRWDMNTGGRTVIRPAAPDADTELRFNWNAAIAQDPFDDKTIYFGSQFVHKSTNMGDDWTIISADLTTNNPDHQKYDEVGGITPDVTGAENFNSIVAIVPSPLQKDLLWVGTDDGRVHLTRDGGATWEDIGRRRARGVPEGSWVPHIEPSPHDPSVAFVVFDNHRRGDMSPYAFRVENYGRRWVRIADGDAVSGYALSIKQDPVDANLLFLGTEFGLWVSTNAGGDWFKWTAGIPTASVMDLAIQERETDLVVATHGRAAYVIDDYAALRGLTETAFEDRLSLLDTTPGIQYIVKQTGGERFPGAGEFRGENPARGAWITVMASGDDLPHPDDEAERARKNMRAANTRGGDNGGAKEPPKAKLVITDADGAVIQERDVTLQQGINRLAWNMNHDRLLKLADAKGEAPWGPPVLPGDYGFTLTLGDDSVEGTLTVQADPRIRTDMAALETRLTAQKQTVALRESLVKAVNRILQAYGDLKVLSDLAGDAAGRAEDDEAKKPYTDFAKKIGEVRDSLKTLEKKLRTPPKTVGIIRDTSVETAVGLAGWFTGMAQGAPNAANMAYVEHARVKLSRILPEVNAAFTDTVLPLRQEAADLGLGLLSDTGAVEMPQN</sequence>
<feature type="chain" id="PRO_5018026586" evidence="2">
    <location>
        <begin position="28"/>
        <end position="1086"/>
    </location>
</feature>
<dbReference type="PANTHER" id="PTHR43739">
    <property type="entry name" value="XYLOGLUCANASE (EUROFUNG)"/>
    <property type="match status" value="1"/>
</dbReference>
<comment type="caution">
    <text evidence="4">The sequence shown here is derived from an EMBL/GenBank/DDBJ whole genome shotgun (WGS) entry which is preliminary data.</text>
</comment>
<dbReference type="Proteomes" id="UP000271227">
    <property type="component" value="Unassembled WGS sequence"/>
</dbReference>
<feature type="domain" description="Sortilin N-terminal" evidence="3">
    <location>
        <begin position="135"/>
        <end position="258"/>
    </location>
</feature>
<dbReference type="InterPro" id="IPR015943">
    <property type="entry name" value="WD40/YVTN_repeat-like_dom_sf"/>
</dbReference>
<dbReference type="SUPFAM" id="SSF110296">
    <property type="entry name" value="Oligoxyloglucan reducing end-specific cellobiohydrolase"/>
    <property type="match status" value="2"/>
</dbReference>
<evidence type="ECO:0000256" key="1">
    <source>
        <dbReference type="ARBA" id="ARBA00022737"/>
    </source>
</evidence>
<feature type="signal peptide" evidence="2">
    <location>
        <begin position="1"/>
        <end position="27"/>
    </location>
</feature>
<dbReference type="InterPro" id="IPR052025">
    <property type="entry name" value="Xyloglucanase_GH74"/>
</dbReference>